<dbReference type="GO" id="GO:0016829">
    <property type="term" value="F:lyase activity"/>
    <property type="evidence" value="ECO:0007669"/>
    <property type="project" value="UniProtKB-KW"/>
</dbReference>
<dbReference type="STRING" id="37658.SAMN05661086_02409"/>
<dbReference type="GO" id="GO:0005829">
    <property type="term" value="C:cytosol"/>
    <property type="evidence" value="ECO:0007669"/>
    <property type="project" value="TreeGrafter"/>
</dbReference>
<gene>
    <name evidence="7" type="ORF">SAMN05661086_02409</name>
</gene>
<feature type="modified residue" description="Glycine radical" evidence="3">
    <location>
        <position position="832"/>
    </location>
</feature>
<dbReference type="InterPro" id="IPR001150">
    <property type="entry name" value="Gly_radical"/>
</dbReference>
<feature type="domain" description="PFL" evidence="6">
    <location>
        <begin position="9"/>
        <end position="718"/>
    </location>
</feature>
<accession>A0A1I6KGY0</accession>
<dbReference type="PANTHER" id="PTHR43641:SF2">
    <property type="entry name" value="DEHYDRATASE YBIW-RELATED"/>
    <property type="match status" value="1"/>
</dbReference>
<dbReference type="InterPro" id="IPR004184">
    <property type="entry name" value="PFL_dom"/>
</dbReference>
<dbReference type="Gene3D" id="3.20.70.20">
    <property type="match status" value="1"/>
</dbReference>
<dbReference type="SUPFAM" id="SSF51998">
    <property type="entry name" value="PFL-like glycyl radical enzymes"/>
    <property type="match status" value="1"/>
</dbReference>
<dbReference type="RefSeq" id="WP_092561101.1">
    <property type="nucleotide sequence ID" value="NZ_FOYZ01000009.1"/>
</dbReference>
<dbReference type="Pfam" id="PF02901">
    <property type="entry name" value="PFL-like"/>
    <property type="match status" value="1"/>
</dbReference>
<feature type="domain" description="Glycine radical" evidence="5">
    <location>
        <begin position="724"/>
        <end position="855"/>
    </location>
</feature>
<dbReference type="PROSITE" id="PS51554">
    <property type="entry name" value="PFL"/>
    <property type="match status" value="1"/>
</dbReference>
<evidence type="ECO:0000256" key="2">
    <source>
        <dbReference type="ARBA" id="ARBA00023239"/>
    </source>
</evidence>
<evidence type="ECO:0000313" key="8">
    <source>
        <dbReference type="Proteomes" id="UP000199659"/>
    </source>
</evidence>
<keyword evidence="2" id="KW-0456">Lyase</keyword>
<keyword evidence="8" id="KW-1185">Reference proteome</keyword>
<evidence type="ECO:0000259" key="6">
    <source>
        <dbReference type="PROSITE" id="PS51554"/>
    </source>
</evidence>
<reference evidence="7 8" key="1">
    <citation type="submission" date="2016-10" db="EMBL/GenBank/DDBJ databases">
        <authorList>
            <person name="de Groot N.N."/>
        </authorList>
    </citation>
    <scope>NUCLEOTIDE SEQUENCE [LARGE SCALE GENOMIC DNA]</scope>
    <source>
        <strain evidence="7 8">743A</strain>
    </source>
</reference>
<dbReference type="PROSITE" id="PS51149">
    <property type="entry name" value="GLY_RADICAL_2"/>
    <property type="match status" value="1"/>
</dbReference>
<evidence type="ECO:0000256" key="3">
    <source>
        <dbReference type="PROSITE-ProRule" id="PRU00493"/>
    </source>
</evidence>
<keyword evidence="1 3" id="KW-0556">Organic radical</keyword>
<name>A0A1I6KGY0_9FIRM</name>
<keyword evidence="4" id="KW-0175">Coiled coil</keyword>
<sequence length="855" mass="96742">MYEFTNSTERVTRLAAALKERSMGNRSQEWFNKKELDDIGKEMPKETVIIRKAHAIKEMLGKMTDETISLHTHTYEIAPDELIVGVLPMGSNGLGKVFPNYLTEEERRVASYTNRTELSILGHNTVNYEKVLEKGLDGIIQYADKKLQKLLKVDDMIPIENPIENHIDFYRSVIISCQAVIDYANRYAELAEKMAEKETNTERKEELMEIARISRKVPAQKPDTFHEALQSIYFFHVALHASLNFISFGRLDQVLNKYLDAEIMKKEGTEEYKQYLKQCTELFECFIIKAAGRLNMTTEYLLEQDHMDNNAALGVHPYYLDQRAGVNNFLQNIIVGGQTPEGEDATNLMTYMILNAFQNVGLSTPGIYVRLGKKSPADLYQAVAGVLNKTKNLPGILNDDVLIPALYNSLIENVSPGADLEEYQKLANDYCVDGCWEPILNGVSDWTFGMLNCMPIMQCAINQGATIDTNPGMLRGGKVSFISEKVTNYEEFQENFKRYMEFFIDQSTFSLYECYMMDEFIIPSPLFSAVLGTCLERGRDKSWGGVDHNIGGTILIGVPDVINTVAAIKKWVFNNRKYSLDEVIDAMRTNFTAEFSSAIQLQKRYTQMKVDFDTNTGKFGTDDPEVIEIGKFVMDTFCNAVSRSKELADKIFLKSVRNYPADEKKMIYRLRKIAGYNGPSLQTKFGKHFDMKFTAGCGTFEQYPLQGMGIVASANRSSNDPMIANFSPSPGTVTDGAGRILESYSQLPMERLSAGAITDLCINEALCQEDVISGLLHKFIDSKGNMLTLTFGNVDLYQNIYRLSYNALNSDDKESAYKQLEQYKDVVVRVGGWQAPFISMSLEQQKNYILRILNN</sequence>
<dbReference type="AlphaFoldDB" id="A0A1I6KGY0"/>
<dbReference type="InterPro" id="IPR051215">
    <property type="entry name" value="GRE"/>
</dbReference>
<evidence type="ECO:0000256" key="4">
    <source>
        <dbReference type="SAM" id="Coils"/>
    </source>
</evidence>
<organism evidence="7 8">
    <name type="scientific">Anaeromicropila populeti</name>
    <dbReference type="NCBI Taxonomy" id="37658"/>
    <lineage>
        <taxon>Bacteria</taxon>
        <taxon>Bacillati</taxon>
        <taxon>Bacillota</taxon>
        <taxon>Clostridia</taxon>
        <taxon>Lachnospirales</taxon>
        <taxon>Lachnospiraceae</taxon>
        <taxon>Anaeromicropila</taxon>
    </lineage>
</organism>
<evidence type="ECO:0000256" key="1">
    <source>
        <dbReference type="ARBA" id="ARBA00022818"/>
    </source>
</evidence>
<dbReference type="EMBL" id="FOYZ01000009">
    <property type="protein sequence ID" value="SFR90456.1"/>
    <property type="molecule type" value="Genomic_DNA"/>
</dbReference>
<evidence type="ECO:0000259" key="5">
    <source>
        <dbReference type="PROSITE" id="PS51149"/>
    </source>
</evidence>
<proteinExistence type="predicted"/>
<evidence type="ECO:0000313" key="7">
    <source>
        <dbReference type="EMBL" id="SFR90456.1"/>
    </source>
</evidence>
<feature type="coiled-coil region" evidence="4">
    <location>
        <begin position="180"/>
        <end position="207"/>
    </location>
</feature>
<dbReference type="OrthoDB" id="9803969at2"/>
<dbReference type="Proteomes" id="UP000199659">
    <property type="component" value="Unassembled WGS sequence"/>
</dbReference>
<protein>
    <submittedName>
        <fullName evidence="7">Glycerol dehydratase, cobalamin-independent, large subunit</fullName>
    </submittedName>
</protein>
<dbReference type="PANTHER" id="PTHR43641">
    <property type="entry name" value="FORMATE ACETYLTRANSFERASE 3-RELATED"/>
    <property type="match status" value="1"/>
</dbReference>